<accession>A0A1L7IAW8</accession>
<comment type="similarity">
    <text evidence="3">Belongs to the acetyltransferase family. RimJ subfamily.</text>
</comment>
<keyword evidence="6" id="KW-1185">Reference proteome</keyword>
<evidence type="ECO:0000313" key="6">
    <source>
        <dbReference type="Proteomes" id="UP000186230"/>
    </source>
</evidence>
<dbReference type="STRING" id="1229726.GRFL_3629"/>
<evidence type="ECO:0000256" key="3">
    <source>
        <dbReference type="ARBA" id="ARBA00038502"/>
    </source>
</evidence>
<gene>
    <name evidence="5" type="ORF">GRFL_3629</name>
</gene>
<evidence type="ECO:0000259" key="4">
    <source>
        <dbReference type="PROSITE" id="PS51186"/>
    </source>
</evidence>
<dbReference type="PANTHER" id="PTHR43792">
    <property type="entry name" value="GNAT FAMILY, PUTATIVE (AFU_ORTHOLOGUE AFUA_3G00765)-RELATED-RELATED"/>
    <property type="match status" value="1"/>
</dbReference>
<dbReference type="KEGG" id="gfl:GRFL_3629"/>
<dbReference type="SUPFAM" id="SSF55729">
    <property type="entry name" value="Acyl-CoA N-acyltransferases (Nat)"/>
    <property type="match status" value="1"/>
</dbReference>
<reference evidence="5 6" key="1">
    <citation type="submission" date="2016-07" db="EMBL/GenBank/DDBJ databases">
        <title>Multi-omics approach to identify versatile polysaccharide utilization systems of a marine flavobacterium Gramella flava.</title>
        <authorList>
            <person name="Tang K."/>
        </authorList>
    </citation>
    <scope>NUCLEOTIDE SEQUENCE [LARGE SCALE GENOMIC DNA]</scope>
    <source>
        <strain evidence="5 6">JLT2011</strain>
    </source>
</reference>
<dbReference type="PROSITE" id="PS51186">
    <property type="entry name" value="GNAT"/>
    <property type="match status" value="1"/>
</dbReference>
<protein>
    <submittedName>
        <fullName evidence="5">Ribosomal-protein-L7p-serine acetyltransferase</fullName>
    </submittedName>
</protein>
<keyword evidence="1 5" id="KW-0808">Transferase</keyword>
<dbReference type="OrthoDB" id="9811523at2"/>
<dbReference type="GO" id="GO:0016747">
    <property type="term" value="F:acyltransferase activity, transferring groups other than amino-acyl groups"/>
    <property type="evidence" value="ECO:0007669"/>
    <property type="project" value="InterPro"/>
</dbReference>
<dbReference type="Proteomes" id="UP000186230">
    <property type="component" value="Chromosome"/>
</dbReference>
<dbReference type="InterPro" id="IPR051531">
    <property type="entry name" value="N-acetyltransferase"/>
</dbReference>
<evidence type="ECO:0000256" key="2">
    <source>
        <dbReference type="ARBA" id="ARBA00023315"/>
    </source>
</evidence>
<dbReference type="AlphaFoldDB" id="A0A1L7IAW8"/>
<feature type="domain" description="N-acetyltransferase" evidence="4">
    <location>
        <begin position="23"/>
        <end position="170"/>
    </location>
</feature>
<dbReference type="PANTHER" id="PTHR43792:SF8">
    <property type="entry name" value="[RIBOSOMAL PROTEIN US5]-ALANINE N-ACETYLTRANSFERASE"/>
    <property type="match status" value="1"/>
</dbReference>
<organism evidence="5 6">
    <name type="scientific">Christiangramia flava JLT2011</name>
    <dbReference type="NCBI Taxonomy" id="1229726"/>
    <lineage>
        <taxon>Bacteria</taxon>
        <taxon>Pseudomonadati</taxon>
        <taxon>Bacteroidota</taxon>
        <taxon>Flavobacteriia</taxon>
        <taxon>Flavobacteriales</taxon>
        <taxon>Flavobacteriaceae</taxon>
        <taxon>Christiangramia</taxon>
    </lineage>
</organism>
<dbReference type="Gene3D" id="3.40.630.30">
    <property type="match status" value="1"/>
</dbReference>
<dbReference type="Pfam" id="PF13302">
    <property type="entry name" value="Acetyltransf_3"/>
    <property type="match status" value="1"/>
</dbReference>
<dbReference type="InterPro" id="IPR016181">
    <property type="entry name" value="Acyl_CoA_acyltransferase"/>
</dbReference>
<keyword evidence="2" id="KW-0012">Acyltransferase</keyword>
<dbReference type="EMBL" id="CP016359">
    <property type="protein sequence ID" value="APU70353.1"/>
    <property type="molecule type" value="Genomic_DNA"/>
</dbReference>
<evidence type="ECO:0000313" key="5">
    <source>
        <dbReference type="EMBL" id="APU70353.1"/>
    </source>
</evidence>
<sequence length="177" mass="20803">MKHPEFESDRLLLQHITSEDQPAIFKGLSHPEIIKYYGVHYDTLEETGIQMQWYQNLEKSGSGKWWIIRLRSGSHFCGAIGFNDWNKEHEKAEIGLWLFPEFWGSGIMQEAAELVFPYLFDQLHIHRLEAFVEIENTNSAKLLEKLMFQQEGIMRDAEKKNGRFISITIWSLLNTKN</sequence>
<dbReference type="InterPro" id="IPR000182">
    <property type="entry name" value="GNAT_dom"/>
</dbReference>
<dbReference type="RefSeq" id="WP_083645882.1">
    <property type="nucleotide sequence ID" value="NZ_AMRU01000022.1"/>
</dbReference>
<proteinExistence type="inferred from homology"/>
<evidence type="ECO:0000256" key="1">
    <source>
        <dbReference type="ARBA" id="ARBA00022679"/>
    </source>
</evidence>
<name>A0A1L7IAW8_9FLAO</name>